<evidence type="ECO:0000256" key="8">
    <source>
        <dbReference type="ARBA" id="ARBA00023212"/>
    </source>
</evidence>
<keyword evidence="6" id="KW-0282">Flagellum</keyword>
<feature type="coiled-coil region" evidence="10">
    <location>
        <begin position="180"/>
        <end position="284"/>
    </location>
</feature>
<comment type="function">
    <text evidence="1">Component of the nexin-dynein regulatory complex (N-DRC), a key regulator of ciliary/flagellar motility which maintains the alignment and integrity of the distal axoneme and regulates microtubule sliding in motile axonemes.</text>
</comment>
<evidence type="ECO:0000256" key="10">
    <source>
        <dbReference type="SAM" id="Coils"/>
    </source>
</evidence>
<dbReference type="EMBL" id="LT594630">
    <property type="protein sequence ID" value="SCN12619.1"/>
    <property type="molecule type" value="Genomic_DNA"/>
</dbReference>
<proteinExistence type="inferred from homology"/>
<dbReference type="GeneID" id="39868716"/>
<keyword evidence="5" id="KW-0963">Cytoplasm</keyword>
<dbReference type="AlphaFoldDB" id="A0A1D3PBH5"/>
<evidence type="ECO:0000313" key="11">
    <source>
        <dbReference type="EMBL" id="SCN12619.1"/>
    </source>
</evidence>
<dbReference type="Proteomes" id="UP000219813">
    <property type="component" value="Chromosome 9"/>
</dbReference>
<evidence type="ECO:0000256" key="9">
    <source>
        <dbReference type="ARBA" id="ARBA00023273"/>
    </source>
</evidence>
<organism evidence="11 12">
    <name type="scientific">Plasmodium malariae</name>
    <dbReference type="NCBI Taxonomy" id="5858"/>
    <lineage>
        <taxon>Eukaryota</taxon>
        <taxon>Sar</taxon>
        <taxon>Alveolata</taxon>
        <taxon>Apicomplexa</taxon>
        <taxon>Aconoidasida</taxon>
        <taxon>Haemosporida</taxon>
        <taxon>Plasmodiidae</taxon>
        <taxon>Plasmodium</taxon>
        <taxon>Plasmodium (Plasmodium)</taxon>
    </lineage>
</organism>
<keyword evidence="12" id="KW-1185">Reference proteome</keyword>
<evidence type="ECO:0000256" key="5">
    <source>
        <dbReference type="ARBA" id="ARBA00022490"/>
    </source>
</evidence>
<evidence type="ECO:0000256" key="7">
    <source>
        <dbReference type="ARBA" id="ARBA00023069"/>
    </source>
</evidence>
<dbReference type="RefSeq" id="XP_028861516.1">
    <property type="nucleotide sequence ID" value="XM_029004870.1"/>
</dbReference>
<evidence type="ECO:0000256" key="1">
    <source>
        <dbReference type="ARBA" id="ARBA00003029"/>
    </source>
</evidence>
<evidence type="ECO:0000256" key="6">
    <source>
        <dbReference type="ARBA" id="ARBA00022846"/>
    </source>
</evidence>
<keyword evidence="7" id="KW-0969">Cilium</keyword>
<gene>
    <name evidence="11" type="primary">PmUG01_09018800</name>
    <name evidence="11" type="ORF">PMUG01_09018800</name>
</gene>
<keyword evidence="8" id="KW-0206">Cytoskeleton</keyword>
<name>A0A1D3PBH5_PLAMA</name>
<evidence type="ECO:0000256" key="4">
    <source>
        <dbReference type="ARBA" id="ARBA00021752"/>
    </source>
</evidence>
<protein>
    <recommendedName>
        <fullName evidence="4">Dynein regulatory complex protein 10</fullName>
    </recommendedName>
</protein>
<evidence type="ECO:0000256" key="3">
    <source>
        <dbReference type="ARBA" id="ARBA00009071"/>
    </source>
</evidence>
<keyword evidence="10" id="KW-0175">Coiled coil</keyword>
<dbReference type="PANTHER" id="PTHR31598">
    <property type="entry name" value="IQ DOMAIN-CONTAINING PROTEIN D"/>
    <property type="match status" value="1"/>
</dbReference>
<comment type="similarity">
    <text evidence="3">Belongs to the DRC10 family.</text>
</comment>
<dbReference type="OrthoDB" id="371510at2759"/>
<reference evidence="11 12" key="1">
    <citation type="submission" date="2016-06" db="EMBL/GenBank/DDBJ databases">
        <authorList>
            <consortium name="Pathogen Informatics"/>
        </authorList>
    </citation>
    <scope>NUCLEOTIDE SEQUENCE [LARGE SCALE GENOMIC DNA]</scope>
</reference>
<evidence type="ECO:0000313" key="12">
    <source>
        <dbReference type="Proteomes" id="UP000219813"/>
    </source>
</evidence>
<sequence>MAVERPREQEKGETMEAKFIDVEAKILYNVIETFEKKIKNLSFINEEVLEKLNGSGLNEMPEEFLIYFKDIIKLNKLYEHTQVIRSEEEEETQDGNASEEDLQDDCLCIYNEHEELLKKIKNYCASLCNIFKKNHKLINTLNSLNDKENHDFYKFLHIITNLKDIFLTKFQTTAEENFKRSERMDELKEEEKNIQVEEKKLNDELEYIRKKSQNELKELERILQNKEKELDELKQCSEENIKKLINKMPTNNVSDDLQNINSLYEKTKNVYENHIRTYQDLEVNLVKKNKLLELDIQNYINTIDNDITTMDAELEKCRKELQKNKMAEKELDSIIIRKKAEEEEKQFLKELTEKRKKIIQKKEKENNDAAVIIQSYIRAVKERYSLCEHEKKKKKKKKK</sequence>
<accession>A0A1D3PBH5</accession>
<dbReference type="PANTHER" id="PTHR31598:SF1">
    <property type="entry name" value="DYNEIN REGULATORY COMPLEX PROTEIN 10"/>
    <property type="match status" value="1"/>
</dbReference>
<dbReference type="VEuPathDB" id="PlasmoDB:PmUG01_09018800"/>
<dbReference type="OMA" id="KWGRINL"/>
<comment type="subcellular location">
    <subcellularLocation>
        <location evidence="2">Cytoplasm</location>
        <location evidence="2">Cytoskeleton</location>
        <location evidence="2">Flagellum axoneme</location>
    </subcellularLocation>
</comment>
<evidence type="ECO:0000256" key="2">
    <source>
        <dbReference type="ARBA" id="ARBA00004611"/>
    </source>
</evidence>
<feature type="coiled-coil region" evidence="10">
    <location>
        <begin position="310"/>
        <end position="368"/>
    </location>
</feature>
<dbReference type="KEGG" id="pmal:PMUG01_09018800"/>
<keyword evidence="9" id="KW-0966">Cell projection</keyword>
<dbReference type="InterPro" id="IPR042815">
    <property type="entry name" value="DRC10"/>
</dbReference>